<accession>A0A0H4KJD5</accession>
<keyword evidence="2" id="KW-1185">Reference proteome</keyword>
<dbReference type="Proteomes" id="UP000036202">
    <property type="component" value="Chromosome"/>
</dbReference>
<dbReference type="PATRIC" id="fig|135735.6.peg.2092"/>
<dbReference type="InterPro" id="IPR020255">
    <property type="entry name" value="CsgA"/>
</dbReference>
<proteinExistence type="predicted"/>
<name>A0A0H4KJD5_9BACI</name>
<dbReference type="OrthoDB" id="2938007at2"/>
<dbReference type="AlphaFoldDB" id="A0A0H4KJD5"/>
<dbReference type="eggNOG" id="ENOG5032Y9K">
    <property type="taxonomic scope" value="Bacteria"/>
</dbReference>
<organism evidence="1 2">
    <name type="scientific">Priestia filamentosa</name>
    <dbReference type="NCBI Taxonomy" id="1402861"/>
    <lineage>
        <taxon>Bacteria</taxon>
        <taxon>Bacillati</taxon>
        <taxon>Bacillota</taxon>
        <taxon>Bacilli</taxon>
        <taxon>Bacillales</taxon>
        <taxon>Bacillaceae</taxon>
        <taxon>Priestia</taxon>
    </lineage>
</organism>
<gene>
    <name evidence="1" type="ORF">BEH_10070</name>
</gene>
<evidence type="ECO:0000313" key="1">
    <source>
        <dbReference type="EMBL" id="AKO92409.1"/>
    </source>
</evidence>
<dbReference type="KEGG" id="beo:BEH_10070"/>
<protein>
    <submittedName>
        <fullName evidence="1">Uncharacterized protein</fullName>
    </submittedName>
</protein>
<dbReference type="GeneID" id="93701154"/>
<reference evidence="1 2" key="1">
    <citation type="journal article" date="2015" name="PLoS ONE">
        <title>Genome Sequence of Bacillus endophyticus and Analysis of Its Companion Mechanism in the Ketogulonigenium vulgare-Bacillus Strain Consortium.</title>
        <authorList>
            <person name="Jia N."/>
            <person name="Du J."/>
            <person name="Ding M.Z."/>
            <person name="Gao F."/>
            <person name="Yuan Y.J."/>
        </authorList>
    </citation>
    <scope>NUCLEOTIDE SEQUENCE [LARGE SCALE GENOMIC DNA]</scope>
    <source>
        <strain evidence="1 2">Hbe603</strain>
    </source>
</reference>
<dbReference type="Pfam" id="PF17334">
    <property type="entry name" value="CsgA"/>
    <property type="match status" value="1"/>
</dbReference>
<accession>A0A1X7E4F4</accession>
<evidence type="ECO:0000313" key="2">
    <source>
        <dbReference type="Proteomes" id="UP000036202"/>
    </source>
</evidence>
<sequence>MEQSLKYLREILAAHVDRDVLGRTIYERLSTYEYETEEAFVEDLTTKESHYLNAILTEAIDYSNQEQDKERARQLSDIYEVLFI</sequence>
<dbReference type="EMBL" id="CP011974">
    <property type="protein sequence ID" value="AKO92409.1"/>
    <property type="molecule type" value="Genomic_DNA"/>
</dbReference>
<reference evidence="2" key="2">
    <citation type="submission" date="2015-06" db="EMBL/GenBank/DDBJ databases">
        <title>Genome Sequence of Bacillus endophyticus and Analysis of its Companion Mechanism in the Ketogulonigenium vulgare-Bacillus strain Consortium.</title>
        <authorList>
            <person name="Jia N."/>
            <person name="Du J."/>
            <person name="Ding M.-Z."/>
            <person name="Gao F."/>
            <person name="Yuan Y.-J."/>
        </authorList>
    </citation>
    <scope>NUCLEOTIDE SEQUENCE [LARGE SCALE GENOMIC DNA]</scope>
    <source>
        <strain evidence="2">Hbe603</strain>
    </source>
</reference>
<dbReference type="RefSeq" id="WP_019395482.1">
    <property type="nucleotide sequence ID" value="NZ_ALIM01000049.1"/>
</dbReference>